<dbReference type="InterPro" id="IPR005754">
    <property type="entry name" value="Sortase"/>
</dbReference>
<dbReference type="Pfam" id="PF04203">
    <property type="entry name" value="Sortase"/>
    <property type="match status" value="1"/>
</dbReference>
<dbReference type="SUPFAM" id="SSF63817">
    <property type="entry name" value="Sortase"/>
    <property type="match status" value="1"/>
</dbReference>
<dbReference type="CDD" id="cd05829">
    <property type="entry name" value="Sortase_F"/>
    <property type="match status" value="1"/>
</dbReference>
<dbReference type="GO" id="GO:0016787">
    <property type="term" value="F:hydrolase activity"/>
    <property type="evidence" value="ECO:0007669"/>
    <property type="project" value="UniProtKB-KW"/>
</dbReference>
<keyword evidence="1" id="KW-0378">Hydrolase</keyword>
<name>A0A2A2WP57_9ACTN</name>
<gene>
    <name evidence="2" type="ORF">CEY15_11345</name>
</gene>
<dbReference type="InterPro" id="IPR023365">
    <property type="entry name" value="Sortase_dom-sf"/>
</dbReference>
<evidence type="ECO:0000313" key="2">
    <source>
        <dbReference type="EMBL" id="PAY22945.1"/>
    </source>
</evidence>
<reference evidence="3" key="1">
    <citation type="submission" date="2017-09" db="EMBL/GenBank/DDBJ databases">
        <authorList>
            <person name="Zhang Y."/>
            <person name="Huang X."/>
            <person name="Liu J."/>
            <person name="Lu L."/>
            <person name="Peng K."/>
        </authorList>
    </citation>
    <scope>NUCLEOTIDE SEQUENCE [LARGE SCALE GENOMIC DNA]</scope>
    <source>
        <strain evidence="3">S-XJ-1</strain>
    </source>
</reference>
<dbReference type="Gene3D" id="2.40.260.10">
    <property type="entry name" value="Sortase"/>
    <property type="match status" value="1"/>
</dbReference>
<organism evidence="2 3">
    <name type="scientific">Dietzia natronolimnaea</name>
    <dbReference type="NCBI Taxonomy" id="161920"/>
    <lineage>
        <taxon>Bacteria</taxon>
        <taxon>Bacillati</taxon>
        <taxon>Actinomycetota</taxon>
        <taxon>Actinomycetes</taxon>
        <taxon>Mycobacteriales</taxon>
        <taxon>Dietziaceae</taxon>
        <taxon>Dietzia</taxon>
    </lineage>
</organism>
<accession>A0A2A2WP57</accession>
<comment type="caution">
    <text evidence="2">The sequence shown here is derived from an EMBL/GenBank/DDBJ whole genome shotgun (WGS) entry which is preliminary data.</text>
</comment>
<dbReference type="Proteomes" id="UP000218810">
    <property type="component" value="Unassembled WGS sequence"/>
</dbReference>
<keyword evidence="3" id="KW-1185">Reference proteome</keyword>
<protein>
    <submittedName>
        <fullName evidence="2">Sortase</fullName>
    </submittedName>
</protein>
<evidence type="ECO:0000313" key="3">
    <source>
        <dbReference type="Proteomes" id="UP000218810"/>
    </source>
</evidence>
<dbReference type="InterPro" id="IPR042001">
    <property type="entry name" value="Sortase_F"/>
</dbReference>
<dbReference type="EMBL" id="NTGA01000019">
    <property type="protein sequence ID" value="PAY22945.1"/>
    <property type="molecule type" value="Genomic_DNA"/>
</dbReference>
<dbReference type="AlphaFoldDB" id="A0A2A2WP57"/>
<evidence type="ECO:0000256" key="1">
    <source>
        <dbReference type="ARBA" id="ARBA00022801"/>
    </source>
</evidence>
<proteinExistence type="predicted"/>
<sequence>MGVSEPVIDLAIRDDGTLEEPDDWDDVGWFADGPRPGERGPTVFAGHVDSTSGPAVFFRVLELSRGDLVEVSAADGSIHIYRVDRVEDHPKDDFPTREVFGLSPEDELRLITCTGEFDSSDRRYLDNRVVFATAVG</sequence>